<accession>A0A0F0CNP9</accession>
<name>A0A0F0CNP9_9BACT</name>
<feature type="domain" description="UDP-N-acetylglucosamine 2-epimerase" evidence="5">
    <location>
        <begin position="28"/>
        <end position="370"/>
    </location>
</feature>
<evidence type="ECO:0000313" key="6">
    <source>
        <dbReference type="EMBL" id="KJJ84958.1"/>
    </source>
</evidence>
<comment type="similarity">
    <text evidence="2 4">Belongs to the UDP-N-acetylglucosamine 2-epimerase family.</text>
</comment>
<dbReference type="Pfam" id="PF02350">
    <property type="entry name" value="Epimerase_2"/>
    <property type="match status" value="1"/>
</dbReference>
<dbReference type="EMBL" id="JYNY01000232">
    <property type="protein sequence ID" value="KJJ84958.1"/>
    <property type="molecule type" value="Genomic_DNA"/>
</dbReference>
<gene>
    <name evidence="6" type="ORF">OMAG_001188</name>
</gene>
<keyword evidence="1 4" id="KW-0413">Isomerase</keyword>
<dbReference type="SUPFAM" id="SSF53756">
    <property type="entry name" value="UDP-Glycosyltransferase/glycogen phosphorylase"/>
    <property type="match status" value="1"/>
</dbReference>
<dbReference type="PANTHER" id="PTHR43174">
    <property type="entry name" value="UDP-N-ACETYLGLUCOSAMINE 2-EPIMERASE"/>
    <property type="match status" value="1"/>
</dbReference>
<dbReference type="InterPro" id="IPR003331">
    <property type="entry name" value="UDP_GlcNAc_Epimerase_2_dom"/>
</dbReference>
<evidence type="ECO:0000259" key="5">
    <source>
        <dbReference type="Pfam" id="PF02350"/>
    </source>
</evidence>
<dbReference type="NCBIfam" id="TIGR00236">
    <property type="entry name" value="wecB"/>
    <property type="match status" value="1"/>
</dbReference>
<organism evidence="6 7">
    <name type="scientific">Candidatus Omnitrophus magneticus</name>
    <dbReference type="NCBI Taxonomy" id="1609969"/>
    <lineage>
        <taxon>Bacteria</taxon>
        <taxon>Pseudomonadati</taxon>
        <taxon>Candidatus Omnitrophota</taxon>
        <taxon>Candidatus Omnitrophus</taxon>
    </lineage>
</organism>
<dbReference type="EC" id="5.1.3.14" evidence="3"/>
<dbReference type="AlphaFoldDB" id="A0A0F0CNP9"/>
<dbReference type="InterPro" id="IPR029767">
    <property type="entry name" value="WecB-like"/>
</dbReference>
<dbReference type="Proteomes" id="UP000033428">
    <property type="component" value="Unassembled WGS sequence"/>
</dbReference>
<proteinExistence type="inferred from homology"/>
<dbReference type="PANTHER" id="PTHR43174:SF2">
    <property type="entry name" value="UDP-N-ACETYLGLUCOSAMINE 2-EPIMERASE"/>
    <property type="match status" value="1"/>
</dbReference>
<dbReference type="PATRIC" id="fig|1609969.3.peg.1277"/>
<comment type="caution">
    <text evidence="6">The sequence shown here is derived from an EMBL/GenBank/DDBJ whole genome shotgun (WGS) entry which is preliminary data.</text>
</comment>
<evidence type="ECO:0000256" key="3">
    <source>
        <dbReference type="ARBA" id="ARBA00038858"/>
    </source>
</evidence>
<evidence type="ECO:0000256" key="2">
    <source>
        <dbReference type="ARBA" id="ARBA00038209"/>
    </source>
</evidence>
<evidence type="ECO:0000256" key="1">
    <source>
        <dbReference type="ARBA" id="ARBA00023235"/>
    </source>
</evidence>
<dbReference type="GO" id="GO:0008761">
    <property type="term" value="F:UDP-N-acetylglucosamine 2-epimerase activity"/>
    <property type="evidence" value="ECO:0007669"/>
    <property type="project" value="UniProtKB-EC"/>
</dbReference>
<dbReference type="CDD" id="cd03786">
    <property type="entry name" value="GTB_UDP-GlcNAc_2-Epimerase"/>
    <property type="match status" value="1"/>
</dbReference>
<evidence type="ECO:0000256" key="4">
    <source>
        <dbReference type="RuleBase" id="RU003513"/>
    </source>
</evidence>
<dbReference type="Gene3D" id="3.40.50.2000">
    <property type="entry name" value="Glycogen Phosphorylase B"/>
    <property type="match status" value="2"/>
</dbReference>
<keyword evidence="7" id="KW-1185">Reference proteome</keyword>
<sequence length="382" mass="42934">MPMKILTVFGTRPEAVKLAPVILEFKKNKKHIKSFVCLTGQHKEMVRQVLSTFEITPDYDLNIMKKGQTIEEIIVAAIIKIQPILDKIKPHIILVQGDTTTAFIISLAGFLKKIKIAHVEAGLRTYDKYRPFPEEINRALISRIADFHFVPTEQNKKNLIKENIRKSSIFVTGNTVVDALLFTSNKIDKNAGKKFFNELPEISNDKKIILVTAHRRESFGSDMDNICAALKKIVVLRPDAEIVYPVHMNPNVRISVNKILKCVERIHLIEPLGYEAFVALIKRAYLILTDSGGIQEEAPSFNKPVLIMRDVTERSEGIKAGCARLVGVKTDDIVSNTLQLLDDKTVYIKMSRAKNPYGDGMSAKKITNILLESKSKKGIDGI</sequence>
<protein>
    <recommendedName>
        <fullName evidence="3">UDP-N-acetylglucosamine 2-epimerase (non-hydrolyzing)</fullName>
        <ecNumber evidence="3">5.1.3.14</ecNumber>
    </recommendedName>
</protein>
<reference evidence="6 7" key="1">
    <citation type="submission" date="2015-02" db="EMBL/GenBank/DDBJ databases">
        <title>Single-cell genomics of uncultivated deep-branching MTB reveals a conserved set of magnetosome genes.</title>
        <authorList>
            <person name="Kolinko S."/>
            <person name="Richter M."/>
            <person name="Glockner F.O."/>
            <person name="Brachmann A."/>
            <person name="Schuler D."/>
        </authorList>
    </citation>
    <scope>NUCLEOTIDE SEQUENCE [LARGE SCALE GENOMIC DNA]</scope>
    <source>
        <strain evidence="6">SKK-01</strain>
    </source>
</reference>
<evidence type="ECO:0000313" key="7">
    <source>
        <dbReference type="Proteomes" id="UP000033428"/>
    </source>
</evidence>